<evidence type="ECO:0000313" key="3">
    <source>
        <dbReference type="Proteomes" id="UP000297703"/>
    </source>
</evidence>
<dbReference type="EMBL" id="QXTE01000047">
    <property type="protein sequence ID" value="TFK09919.1"/>
    <property type="molecule type" value="Genomic_DNA"/>
</dbReference>
<name>A0A4D9EGW7_9SAUR</name>
<evidence type="ECO:0000256" key="1">
    <source>
        <dbReference type="SAM" id="Phobius"/>
    </source>
</evidence>
<dbReference type="AlphaFoldDB" id="A0A4D9EGW7"/>
<feature type="transmembrane region" description="Helical" evidence="1">
    <location>
        <begin position="78"/>
        <end position="98"/>
    </location>
</feature>
<keyword evidence="3" id="KW-1185">Reference proteome</keyword>
<proteinExistence type="predicted"/>
<comment type="caution">
    <text evidence="2">The sequence shown here is derived from an EMBL/GenBank/DDBJ whole genome shotgun (WGS) entry which is preliminary data.</text>
</comment>
<accession>A0A4D9EGW7</accession>
<sequence length="120" mass="13851">MAQSCKHDAIHSTVKVYILYILYKCKNHMENIQQHNLAEVSSTRPKGQILPHPHPSQKAILSGMQNVRLPQFCQVYDYWQSMPCFCILVLLSLVVLLYPSISWQDEMYVHLNCSSADTQN</sequence>
<evidence type="ECO:0000313" key="2">
    <source>
        <dbReference type="EMBL" id="TFK09919.1"/>
    </source>
</evidence>
<gene>
    <name evidence="2" type="ORF">DR999_PMT06960</name>
</gene>
<keyword evidence="1" id="KW-0812">Transmembrane</keyword>
<reference evidence="2 3" key="2">
    <citation type="submission" date="2019-04" db="EMBL/GenBank/DDBJ databases">
        <title>The genome sequence of big-headed turtle.</title>
        <authorList>
            <person name="Gong S."/>
        </authorList>
    </citation>
    <scope>NUCLEOTIDE SEQUENCE [LARGE SCALE GENOMIC DNA]</scope>
    <source>
        <strain evidence="2">DO16091913</strain>
        <tissue evidence="2">Muscle</tissue>
    </source>
</reference>
<dbReference type="Proteomes" id="UP000297703">
    <property type="component" value="Unassembled WGS sequence"/>
</dbReference>
<protein>
    <submittedName>
        <fullName evidence="2">Ankyrin repeat domain-containing protein 10</fullName>
    </submittedName>
</protein>
<keyword evidence="1" id="KW-0472">Membrane</keyword>
<keyword evidence="1" id="KW-1133">Transmembrane helix</keyword>
<organism evidence="2 3">
    <name type="scientific">Platysternon megacephalum</name>
    <name type="common">big-headed turtle</name>
    <dbReference type="NCBI Taxonomy" id="55544"/>
    <lineage>
        <taxon>Eukaryota</taxon>
        <taxon>Metazoa</taxon>
        <taxon>Chordata</taxon>
        <taxon>Craniata</taxon>
        <taxon>Vertebrata</taxon>
        <taxon>Euteleostomi</taxon>
        <taxon>Archelosauria</taxon>
        <taxon>Testudinata</taxon>
        <taxon>Testudines</taxon>
        <taxon>Cryptodira</taxon>
        <taxon>Durocryptodira</taxon>
        <taxon>Testudinoidea</taxon>
        <taxon>Platysternidae</taxon>
        <taxon>Platysternon</taxon>
    </lineage>
</organism>
<reference evidence="2 3" key="1">
    <citation type="submission" date="2019-04" db="EMBL/GenBank/DDBJ databases">
        <title>Draft genome of the big-headed turtle Platysternon megacephalum.</title>
        <authorList>
            <person name="Gong S."/>
        </authorList>
    </citation>
    <scope>NUCLEOTIDE SEQUENCE [LARGE SCALE GENOMIC DNA]</scope>
    <source>
        <strain evidence="2">DO16091913</strain>
        <tissue evidence="2">Muscle</tissue>
    </source>
</reference>